<dbReference type="InterPro" id="IPR012340">
    <property type="entry name" value="NA-bd_OB-fold"/>
</dbReference>
<keyword evidence="3 7" id="KW-0227">DNA damage</keyword>
<dbReference type="RefSeq" id="WP_027824005.1">
    <property type="nucleotide sequence ID" value="NZ_CP022115.1"/>
</dbReference>
<gene>
    <name evidence="7 9" type="primary">recO</name>
    <name evidence="9" type="ORF">LHGZ1_1723</name>
</gene>
<dbReference type="GO" id="GO:0006302">
    <property type="term" value="P:double-strand break repair"/>
    <property type="evidence" value="ECO:0007669"/>
    <property type="project" value="TreeGrafter"/>
</dbReference>
<name>A0A248LJB4_9NEIS</name>
<accession>A0A248LJB4</accession>
<feature type="domain" description="DNA replication/recombination mediator RecO N-terminal" evidence="8">
    <location>
        <begin position="10"/>
        <end position="78"/>
    </location>
</feature>
<dbReference type="InterPro" id="IPR022572">
    <property type="entry name" value="DNA_rep/recomb_RecO_N"/>
</dbReference>
<dbReference type="PANTHER" id="PTHR33991">
    <property type="entry name" value="DNA REPAIR PROTEIN RECO"/>
    <property type="match status" value="1"/>
</dbReference>
<dbReference type="GO" id="GO:0006310">
    <property type="term" value="P:DNA recombination"/>
    <property type="evidence" value="ECO:0007669"/>
    <property type="project" value="UniProtKB-UniRule"/>
</dbReference>
<dbReference type="GeneID" id="75109773"/>
<reference evidence="10" key="1">
    <citation type="submission" date="2017-06" db="EMBL/GenBank/DDBJ databases">
        <title>Whole genome sequence of Laribacter hongkongensis LHGZ1.</title>
        <authorList>
            <person name="Chen D."/>
            <person name="Wu H."/>
            <person name="Chen J."/>
        </authorList>
    </citation>
    <scope>NUCLEOTIDE SEQUENCE [LARGE SCALE GENOMIC DNA]</scope>
    <source>
        <strain evidence="10">LHGZ1</strain>
    </source>
</reference>
<organism evidence="9 10">
    <name type="scientific">Laribacter hongkongensis</name>
    <dbReference type="NCBI Taxonomy" id="168471"/>
    <lineage>
        <taxon>Bacteria</taxon>
        <taxon>Pseudomonadati</taxon>
        <taxon>Pseudomonadota</taxon>
        <taxon>Betaproteobacteria</taxon>
        <taxon>Neisseriales</taxon>
        <taxon>Aquaspirillaceae</taxon>
        <taxon>Laribacter</taxon>
    </lineage>
</organism>
<evidence type="ECO:0000256" key="1">
    <source>
        <dbReference type="ARBA" id="ARBA00007452"/>
    </source>
</evidence>
<dbReference type="HAMAP" id="MF_00201">
    <property type="entry name" value="RecO"/>
    <property type="match status" value="1"/>
</dbReference>
<evidence type="ECO:0000313" key="9">
    <source>
        <dbReference type="EMBL" id="ASJ24554.1"/>
    </source>
</evidence>
<dbReference type="PANTHER" id="PTHR33991:SF1">
    <property type="entry name" value="DNA REPAIR PROTEIN RECO"/>
    <property type="match status" value="1"/>
</dbReference>
<dbReference type="NCBIfam" id="TIGR00613">
    <property type="entry name" value="reco"/>
    <property type="match status" value="1"/>
</dbReference>
<dbReference type="InterPro" id="IPR003717">
    <property type="entry name" value="RecO"/>
</dbReference>
<dbReference type="InterPro" id="IPR037278">
    <property type="entry name" value="ARFGAP/RecO"/>
</dbReference>
<evidence type="ECO:0000256" key="7">
    <source>
        <dbReference type="HAMAP-Rule" id="MF_00201"/>
    </source>
</evidence>
<keyword evidence="4 7" id="KW-0233">DNA recombination</keyword>
<dbReference type="AlphaFoldDB" id="A0A248LJB4"/>
<dbReference type="Pfam" id="PF11967">
    <property type="entry name" value="RecO_N"/>
    <property type="match status" value="1"/>
</dbReference>
<dbReference type="SUPFAM" id="SSF50249">
    <property type="entry name" value="Nucleic acid-binding proteins"/>
    <property type="match status" value="1"/>
</dbReference>
<evidence type="ECO:0000256" key="4">
    <source>
        <dbReference type="ARBA" id="ARBA00023172"/>
    </source>
</evidence>
<dbReference type="Gene3D" id="2.40.50.140">
    <property type="entry name" value="Nucleic acid-binding proteins"/>
    <property type="match status" value="1"/>
</dbReference>
<evidence type="ECO:0000256" key="3">
    <source>
        <dbReference type="ARBA" id="ARBA00022763"/>
    </source>
</evidence>
<dbReference type="EMBL" id="CP022115">
    <property type="protein sequence ID" value="ASJ24554.1"/>
    <property type="molecule type" value="Genomic_DNA"/>
</dbReference>
<dbReference type="SUPFAM" id="SSF57863">
    <property type="entry name" value="ArfGap/RecO-like zinc finger"/>
    <property type="match status" value="1"/>
</dbReference>
<proteinExistence type="inferred from homology"/>
<dbReference type="InterPro" id="IPR042242">
    <property type="entry name" value="RecO_C"/>
</dbReference>
<dbReference type="GO" id="GO:0043590">
    <property type="term" value="C:bacterial nucleoid"/>
    <property type="evidence" value="ECO:0007669"/>
    <property type="project" value="TreeGrafter"/>
</dbReference>
<dbReference type="Pfam" id="PF02565">
    <property type="entry name" value="RecO_C"/>
    <property type="match status" value="1"/>
</dbReference>
<dbReference type="Proteomes" id="UP000197424">
    <property type="component" value="Chromosome"/>
</dbReference>
<evidence type="ECO:0000313" key="10">
    <source>
        <dbReference type="Proteomes" id="UP000197424"/>
    </source>
</evidence>
<comment type="function">
    <text evidence="7">Involved in DNA repair and RecF pathway recombination.</text>
</comment>
<dbReference type="Gene3D" id="1.20.1440.120">
    <property type="entry name" value="Recombination protein O, C-terminal domain"/>
    <property type="match status" value="1"/>
</dbReference>
<dbReference type="OrthoDB" id="9804792at2"/>
<keyword evidence="5 7" id="KW-0234">DNA repair</keyword>
<evidence type="ECO:0000256" key="6">
    <source>
        <dbReference type="ARBA" id="ARBA00033409"/>
    </source>
</evidence>
<evidence type="ECO:0000256" key="2">
    <source>
        <dbReference type="ARBA" id="ARBA00021310"/>
    </source>
</evidence>
<evidence type="ECO:0000259" key="8">
    <source>
        <dbReference type="Pfam" id="PF11967"/>
    </source>
</evidence>
<sequence length="242" mass="26055">MSQPGKVKGQQAFVLHAQPYKETSLLVEMFTREHGRVGLVARGARRPRAGIRALLLPFSPLEVGWFGKSDIRTLSDIDWQGGLPQLAGTPLVTGFYVNELIMKLVARDDPHEGLFDDYRTLIAHLARGSVAIAPALRRFELQLLAATGYAPTLDRDLAGEPVRADAVYGFVPGEGARPGAERGCEVSGQTLLALDHGALDQASAAVLREARFLNRALLTHALAGTELASRALLNEVAALSDN</sequence>
<evidence type="ECO:0000256" key="5">
    <source>
        <dbReference type="ARBA" id="ARBA00023204"/>
    </source>
</evidence>
<comment type="similarity">
    <text evidence="1 7">Belongs to the RecO family.</text>
</comment>
<protein>
    <recommendedName>
        <fullName evidence="2 7">DNA repair protein RecO</fullName>
    </recommendedName>
    <alternativeName>
        <fullName evidence="6 7">Recombination protein O</fullName>
    </alternativeName>
</protein>